<accession>A0AAW0IWI8</accession>
<comment type="similarity">
    <text evidence="2">Belongs to the universal ribosomal protein uS17 family.</text>
</comment>
<evidence type="ECO:0000256" key="5">
    <source>
        <dbReference type="ARBA" id="ARBA00022980"/>
    </source>
</evidence>
<comment type="subcellular location">
    <subcellularLocation>
        <location evidence="1">Mitochondrion</location>
    </subcellularLocation>
</comment>
<dbReference type="GO" id="GO:0019843">
    <property type="term" value="F:rRNA binding"/>
    <property type="evidence" value="ECO:0007669"/>
    <property type="project" value="UniProtKB-KW"/>
</dbReference>
<gene>
    <name evidence="10" type="ORF">U0070_019276</name>
</gene>
<dbReference type="GO" id="GO:0032543">
    <property type="term" value="P:mitochondrial translation"/>
    <property type="evidence" value="ECO:0007669"/>
    <property type="project" value="TreeGrafter"/>
</dbReference>
<evidence type="ECO:0000256" key="2">
    <source>
        <dbReference type="ARBA" id="ARBA00010254"/>
    </source>
</evidence>
<keyword evidence="11" id="KW-1185">Reference proteome</keyword>
<dbReference type="InterPro" id="IPR039193">
    <property type="entry name" value="Ribosomal_uS17m_metazoa"/>
</dbReference>
<evidence type="ECO:0000256" key="1">
    <source>
        <dbReference type="ARBA" id="ARBA00004173"/>
    </source>
</evidence>
<evidence type="ECO:0000256" key="7">
    <source>
        <dbReference type="ARBA" id="ARBA00023274"/>
    </source>
</evidence>
<keyword evidence="4" id="KW-0694">RNA-binding</keyword>
<organism evidence="10 11">
    <name type="scientific">Myodes glareolus</name>
    <name type="common">Bank vole</name>
    <name type="synonym">Clethrionomys glareolus</name>
    <dbReference type="NCBI Taxonomy" id="447135"/>
    <lineage>
        <taxon>Eukaryota</taxon>
        <taxon>Metazoa</taxon>
        <taxon>Chordata</taxon>
        <taxon>Craniata</taxon>
        <taxon>Vertebrata</taxon>
        <taxon>Euteleostomi</taxon>
        <taxon>Mammalia</taxon>
        <taxon>Eutheria</taxon>
        <taxon>Euarchontoglires</taxon>
        <taxon>Glires</taxon>
        <taxon>Rodentia</taxon>
        <taxon>Myomorpha</taxon>
        <taxon>Muroidea</taxon>
        <taxon>Cricetidae</taxon>
        <taxon>Arvicolinae</taxon>
        <taxon>Myodes</taxon>
    </lineage>
</organism>
<dbReference type="PANTHER" id="PTHR24088">
    <property type="entry name" value="28S RIBOSOMAL PROTEIN S17, MITOCHONDRIAL"/>
    <property type="match status" value="1"/>
</dbReference>
<evidence type="ECO:0000256" key="4">
    <source>
        <dbReference type="ARBA" id="ARBA00022884"/>
    </source>
</evidence>
<keyword evidence="5" id="KW-0689">Ribosomal protein</keyword>
<reference evidence="10 11" key="1">
    <citation type="journal article" date="2023" name="bioRxiv">
        <title>Conserved and derived expression patterns and positive selection on dental genes reveal complex evolutionary context of ever-growing rodent molars.</title>
        <authorList>
            <person name="Calamari Z.T."/>
            <person name="Song A."/>
            <person name="Cohen E."/>
            <person name="Akter M."/>
            <person name="Roy R.D."/>
            <person name="Hallikas O."/>
            <person name="Christensen M.M."/>
            <person name="Li P."/>
            <person name="Marangoni P."/>
            <person name="Jernvall J."/>
            <person name="Klein O.D."/>
        </authorList>
    </citation>
    <scope>NUCLEOTIDE SEQUENCE [LARGE SCALE GENOMIC DNA]</scope>
    <source>
        <strain evidence="10">V071</strain>
    </source>
</reference>
<proteinExistence type="inferred from homology"/>
<evidence type="ECO:0000256" key="3">
    <source>
        <dbReference type="ARBA" id="ARBA00022730"/>
    </source>
</evidence>
<dbReference type="GO" id="GO:0003735">
    <property type="term" value="F:structural constituent of ribosome"/>
    <property type="evidence" value="ECO:0007669"/>
    <property type="project" value="InterPro"/>
</dbReference>
<evidence type="ECO:0000313" key="11">
    <source>
        <dbReference type="Proteomes" id="UP001488838"/>
    </source>
</evidence>
<sequence length="250" mass="27490">MRWVVGKVIGTAMVKTANVRATRLVLDPCLLKYFNKQRTHFARDAHQQCCIGDTVCLRALPVTGSKHVTHELAEIIFKVGQVIDPVTGKPCVGFAYLESPLSSETANPITLFNDRIRFLGITGLSLGASGLFSIDSQSTVDSCFLSESTGEKPNFLKNFSTDYVISRRPGPTVSPACKALLRPAPWGTHLADYLNIPKVRGGEARLARVRREAAHFMAHRDVEPRDLQALPSFVSWGQQGRKADRTAKAN</sequence>
<evidence type="ECO:0000256" key="6">
    <source>
        <dbReference type="ARBA" id="ARBA00023128"/>
    </source>
</evidence>
<keyword evidence="7" id="KW-0687">Ribonucleoprotein</keyword>
<dbReference type="CDD" id="cd00364">
    <property type="entry name" value="Ribosomal_uS17"/>
    <property type="match status" value="1"/>
</dbReference>
<dbReference type="GO" id="GO:0005743">
    <property type="term" value="C:mitochondrial inner membrane"/>
    <property type="evidence" value="ECO:0007669"/>
    <property type="project" value="UniProtKB-ARBA"/>
</dbReference>
<dbReference type="PANTHER" id="PTHR24088:SF0">
    <property type="entry name" value="SMALL RIBOSOMAL SUBUNIT PROTEIN US17M"/>
    <property type="match status" value="1"/>
</dbReference>
<dbReference type="InterPro" id="IPR000266">
    <property type="entry name" value="Ribosomal_uS17"/>
</dbReference>
<evidence type="ECO:0000313" key="10">
    <source>
        <dbReference type="EMBL" id="KAK7818732.1"/>
    </source>
</evidence>
<dbReference type="AlphaFoldDB" id="A0AAW0IWI8"/>
<dbReference type="GO" id="GO:0005763">
    <property type="term" value="C:mitochondrial small ribosomal subunit"/>
    <property type="evidence" value="ECO:0007669"/>
    <property type="project" value="InterPro"/>
</dbReference>
<evidence type="ECO:0000256" key="9">
    <source>
        <dbReference type="ARBA" id="ARBA00078462"/>
    </source>
</evidence>
<dbReference type="Gene3D" id="2.40.50.140">
    <property type="entry name" value="Nucleic acid-binding proteins"/>
    <property type="match status" value="1"/>
</dbReference>
<keyword evidence="3" id="KW-0699">rRNA-binding</keyword>
<dbReference type="SUPFAM" id="SSF50249">
    <property type="entry name" value="Nucleic acid-binding proteins"/>
    <property type="match status" value="1"/>
</dbReference>
<dbReference type="InterPro" id="IPR012340">
    <property type="entry name" value="NA-bd_OB-fold"/>
</dbReference>
<dbReference type="EMBL" id="JBBHLL010000085">
    <property type="protein sequence ID" value="KAK7818732.1"/>
    <property type="molecule type" value="Genomic_DNA"/>
</dbReference>
<dbReference type="FunFam" id="2.40.50.140:FF:000137">
    <property type="entry name" value="28S ribosomal protein S17, mitochondrial"/>
    <property type="match status" value="1"/>
</dbReference>
<comment type="caution">
    <text evidence="10">The sequence shown here is derived from an EMBL/GenBank/DDBJ whole genome shotgun (WGS) entry which is preliminary data.</text>
</comment>
<evidence type="ECO:0000256" key="8">
    <source>
        <dbReference type="ARBA" id="ARBA00070246"/>
    </source>
</evidence>
<dbReference type="Pfam" id="PF00366">
    <property type="entry name" value="Ribosomal_S17"/>
    <property type="match status" value="1"/>
</dbReference>
<keyword evidence="6" id="KW-0496">Mitochondrion</keyword>
<name>A0AAW0IWI8_MYOGA</name>
<protein>
    <recommendedName>
        <fullName evidence="8">Small ribosomal subunit protein uS17m</fullName>
    </recommendedName>
    <alternativeName>
        <fullName evidence="9">28S ribosomal protein S17, mitochondrial</fullName>
    </alternativeName>
</protein>
<dbReference type="Proteomes" id="UP001488838">
    <property type="component" value="Unassembled WGS sequence"/>
</dbReference>